<protein>
    <submittedName>
        <fullName evidence="3">Uncharacterized protein</fullName>
    </submittedName>
</protein>
<dbReference type="VEuPathDB" id="VectorBase:AALF003348"/>
<evidence type="ECO:0000313" key="3">
    <source>
        <dbReference type="EMBL" id="JAC09531.1"/>
    </source>
</evidence>
<feature type="transmembrane region" description="Helical" evidence="2">
    <location>
        <begin position="154"/>
        <end position="173"/>
    </location>
</feature>
<evidence type="ECO:0000256" key="2">
    <source>
        <dbReference type="SAM" id="Phobius"/>
    </source>
</evidence>
<feature type="region of interest" description="Disordered" evidence="1">
    <location>
        <begin position="1"/>
        <end position="56"/>
    </location>
</feature>
<feature type="compositionally biased region" description="Low complexity" evidence="1">
    <location>
        <begin position="32"/>
        <end position="43"/>
    </location>
</feature>
<dbReference type="PANTHER" id="PTHR28640">
    <property type="entry name" value="ADP-RIBOSYLATION FACTOR-LIKE PROTEIN 6-INTERACTING PROTEIN 6"/>
    <property type="match status" value="1"/>
</dbReference>
<dbReference type="PANTHER" id="PTHR28640:SF1">
    <property type="entry name" value="ADP-RIBOSYLATION FACTOR-LIKE PROTEIN 6-INTERACTING PROTEIN 6"/>
    <property type="match status" value="1"/>
</dbReference>
<sequence length="225" mass="24738">MESTTTTNIEPQSPMVETAAMANGNGAHKEQTATTTTAATAATIQSPEQQQRPRKLSFDDSDMEMTKLKLGATVRRFPTSVVLTAIAVCTISLLIRCLLPFDFGSFKAALAALERWRQSATDRIVLDYTRGYAALQATMKDTYANARGVQDPSLVLFATLFAATVTWFTYYVVYLDSSIPGVNPPTPFSASKKKRFSDKERRFHLGYVTALLSGLTVFMIIVLVD</sequence>
<feature type="transmembrane region" description="Helical" evidence="2">
    <location>
        <begin position="77"/>
        <end position="95"/>
    </location>
</feature>
<name>A0A023EK75_AEDAL</name>
<evidence type="ECO:0000256" key="1">
    <source>
        <dbReference type="SAM" id="MobiDB-lite"/>
    </source>
</evidence>
<organism evidence="3">
    <name type="scientific">Aedes albopictus</name>
    <name type="common">Asian tiger mosquito</name>
    <name type="synonym">Stegomyia albopicta</name>
    <dbReference type="NCBI Taxonomy" id="7160"/>
    <lineage>
        <taxon>Eukaryota</taxon>
        <taxon>Metazoa</taxon>
        <taxon>Ecdysozoa</taxon>
        <taxon>Arthropoda</taxon>
        <taxon>Hexapoda</taxon>
        <taxon>Insecta</taxon>
        <taxon>Pterygota</taxon>
        <taxon>Neoptera</taxon>
        <taxon>Endopterygota</taxon>
        <taxon>Diptera</taxon>
        <taxon>Nematocera</taxon>
        <taxon>Culicoidea</taxon>
        <taxon>Culicidae</taxon>
        <taxon>Culicinae</taxon>
        <taxon>Aedini</taxon>
        <taxon>Aedes</taxon>
        <taxon>Stegomyia</taxon>
    </lineage>
</organism>
<keyword evidence="2" id="KW-1133">Transmembrane helix</keyword>
<dbReference type="InterPro" id="IPR029383">
    <property type="entry name" value="ARL6IP6"/>
</dbReference>
<feature type="transmembrane region" description="Helical" evidence="2">
    <location>
        <begin position="203"/>
        <end position="224"/>
    </location>
</feature>
<dbReference type="VEuPathDB" id="VectorBase:AALFPA_051137"/>
<dbReference type="EMBL" id="GAPW01004067">
    <property type="protein sequence ID" value="JAC09531.1"/>
    <property type="molecule type" value="mRNA"/>
</dbReference>
<feature type="compositionally biased region" description="Polar residues" evidence="1">
    <location>
        <begin position="1"/>
        <end position="11"/>
    </location>
</feature>
<dbReference type="AlphaFoldDB" id="A0A023EK75"/>
<proteinExistence type="evidence at transcript level"/>
<reference evidence="3" key="1">
    <citation type="journal article" date="2014" name="PLoS Negl. Trop. Dis.">
        <title>Identification and characterization of seminal fluid proteins in the Asian tiger mosquito, Aedes albopictus.</title>
        <authorList>
            <person name="Boes K.E."/>
            <person name="Ribeiro J.M."/>
            <person name="Wong A."/>
            <person name="Harrington L.C."/>
            <person name="Wolfner M.F."/>
            <person name="Sirot L.K."/>
        </authorList>
    </citation>
    <scope>NUCLEOTIDE SEQUENCE</scope>
    <source>
        <tissue evidence="3">Reproductive organs</tissue>
    </source>
</reference>
<dbReference type="Pfam" id="PF15062">
    <property type="entry name" value="ARL6IP6"/>
    <property type="match status" value="1"/>
</dbReference>
<dbReference type="VEuPathDB" id="VectorBase:AALC636_020976"/>
<keyword evidence="2" id="KW-0812">Transmembrane</keyword>
<keyword evidence="2" id="KW-0472">Membrane</keyword>
<accession>A0A023EK75</accession>